<organism evidence="1 2">
    <name type="scientific">Hypoxylon rubiginosum</name>
    <dbReference type="NCBI Taxonomy" id="110542"/>
    <lineage>
        <taxon>Eukaryota</taxon>
        <taxon>Fungi</taxon>
        <taxon>Dikarya</taxon>
        <taxon>Ascomycota</taxon>
        <taxon>Pezizomycotina</taxon>
        <taxon>Sordariomycetes</taxon>
        <taxon>Xylariomycetidae</taxon>
        <taxon>Xylariales</taxon>
        <taxon>Hypoxylaceae</taxon>
        <taxon>Hypoxylon</taxon>
    </lineage>
</organism>
<name>A0ACB9ZAT7_9PEZI</name>
<protein>
    <submittedName>
        <fullName evidence="1">Pectin lyase fold/virulence factor</fullName>
    </submittedName>
</protein>
<keyword evidence="1" id="KW-0456">Lyase</keyword>
<keyword evidence="2" id="KW-1185">Reference proteome</keyword>
<comment type="caution">
    <text evidence="1">The sequence shown here is derived from an EMBL/GenBank/DDBJ whole genome shotgun (WGS) entry which is preliminary data.</text>
</comment>
<gene>
    <name evidence="1" type="ORF">F4820DRAFT_154579</name>
</gene>
<evidence type="ECO:0000313" key="1">
    <source>
        <dbReference type="EMBL" id="KAI4868244.1"/>
    </source>
</evidence>
<accession>A0ACB9ZAT7</accession>
<reference evidence="1 2" key="1">
    <citation type="journal article" date="2022" name="New Phytol.">
        <title>Ecological generalism drives hyperdiversity of secondary metabolite gene clusters in xylarialean endophytes.</title>
        <authorList>
            <person name="Franco M.E.E."/>
            <person name="Wisecaver J.H."/>
            <person name="Arnold A.E."/>
            <person name="Ju Y.M."/>
            <person name="Slot J.C."/>
            <person name="Ahrendt S."/>
            <person name="Moore L.P."/>
            <person name="Eastman K.E."/>
            <person name="Scott K."/>
            <person name="Konkel Z."/>
            <person name="Mondo S.J."/>
            <person name="Kuo A."/>
            <person name="Hayes R.D."/>
            <person name="Haridas S."/>
            <person name="Andreopoulos B."/>
            <person name="Riley R."/>
            <person name="LaButti K."/>
            <person name="Pangilinan J."/>
            <person name="Lipzen A."/>
            <person name="Amirebrahimi M."/>
            <person name="Yan J."/>
            <person name="Adam C."/>
            <person name="Keymanesh K."/>
            <person name="Ng V."/>
            <person name="Louie K."/>
            <person name="Northen T."/>
            <person name="Drula E."/>
            <person name="Henrissat B."/>
            <person name="Hsieh H.M."/>
            <person name="Youens-Clark K."/>
            <person name="Lutzoni F."/>
            <person name="Miadlikowska J."/>
            <person name="Eastwood D.C."/>
            <person name="Hamelin R.C."/>
            <person name="Grigoriev I.V."/>
            <person name="U'Ren J.M."/>
        </authorList>
    </citation>
    <scope>NUCLEOTIDE SEQUENCE [LARGE SCALE GENOMIC DNA]</scope>
    <source>
        <strain evidence="1 2">CBS 119005</strain>
    </source>
</reference>
<evidence type="ECO:0000313" key="2">
    <source>
        <dbReference type="Proteomes" id="UP001497700"/>
    </source>
</evidence>
<sequence>MTGLFNLLLALLAAQWSLVRSASASDSGRYAPNVTALPFDPRPAPSYMVDNQHNYYHTAPDKGKQNGAVWRYSGSLNRYLSNLRNGTIVRGGYAGFNGTKQTPFSAANTRRQSSSDDYWLTTLGPLGAQPLAGGTDYQFFRNVVDDFGADNTGDTDTTEALNAAVASWNKDSVGDAQTRCGEECGNTFSQGAIVYFPPGTYKICSPVIQYYYTQFIGDPNNMPTIRGCDTFQGIALFDTDPYIPKGSGSQWYVNQNQFFRQIRNFVFDLYDMPESTAENDQDLVPTGIHWQVAQATSLQNLIFSMPTSSTTTAVGIFSENGSGGFVSNIIFDGGNIGWRAGSQQYTARNLQFNFCNTAVQMVWDWGWNWQQIDINGGSIAFNISGVGGDTGQGTGSVSIIDTIISGTTVGILTNGLAMAPNIVLDNTVFEGVASPVLVDGGSTLLSSSPDLWATGKRYNGSTGSTQTGDVTAPARAKGLVDPQTGFFFVRERPQYEDLSAGSFLVATQDGGCKNDGTGDQASCINSFLQAAAGGGQIAYFPAGIYTVGSTVFIPTDSRVQGSSWSQIQGSGFYFSDMHDPQVMVRVGNKGDIGTMEIVEMLFSVRGSTAGAVLMEWNTAASEQGAAAMWDSHFRVGGALGSDLDLATCPKFSSNDECIAASLMFHVTSQANGYFENVWAWVADHDNDQSIYNQPDSSITQIALFGARGMLIESQGPSWFYASASEHSVLYNYLLSGAKSVYMSHIQTESPYFQPVPGAPAPFGAAAGFPNDPDFGQCNFTTNTDNEQCRYSWGLQIIDSTDVIIHGAGLYSFFNAFYKDCEDTNNCQQRILEVKGSTGVVIYNLFTVATVEVASGIDGSKVLQKDGNQRGFTTEVSVWLPLPGQDNVNIVWVGTDIWTAPTVTCSSAPCLLILPTSSLSSDTTISPSEYTTSFEYGGFGTTAVGGTTVFVTSTTTVTISIPTIVTDGIGYSNVNVSSTGATPITIYPSVNIPPIGIPLPDGSGGTTTRTVTLPPWPQVNVGPTVGFTDPGSEPDNTDSGSPGSSTTYYTPIGVPVTVPGATVTTVTFPATTGAITISCPARTSIVFGTPPIAVSTTCTNSASLTFNFVCPTTKVVTFLESTTAVVSVDCSLVTSWSTGKDDSSTTTPLPIWGTSWPPYGQIIPVATTIDNPQPTDDGVIVPCRAWFFFICISWGTLHVGGWHWILPPGIYGPGPPPISLIRWPSGVVIQGNLPNWPKITIGRDNQITSEEKSECETQTAEACTTTTYVSAGSTLSSASMCETISGCSISVSDSSTEVIGTQTPAPIGTWYAEAWATMTLGDAYTNSVLDDLSSRLAADDASADGTTISFTGGPTAGPLCAGASTACGGTLCVGYWCTPTPTGYPPDYPDPKDPNSGGYSAPTTSIGGSTSVPTSSSTTRVCTVTDVCNCNESSCDECSPPCCLNGSCGSTTSSTTTTSPPTSPPDPCAGFDCRACGSPFDDPCCQSYCQG</sequence>
<dbReference type="EMBL" id="MU393440">
    <property type="protein sequence ID" value="KAI4868244.1"/>
    <property type="molecule type" value="Genomic_DNA"/>
</dbReference>
<dbReference type="Proteomes" id="UP001497700">
    <property type="component" value="Unassembled WGS sequence"/>
</dbReference>
<proteinExistence type="predicted"/>